<proteinExistence type="predicted"/>
<protein>
    <submittedName>
        <fullName evidence="2">Uncharacterized protein</fullName>
    </submittedName>
</protein>
<evidence type="ECO:0000313" key="2">
    <source>
        <dbReference type="EMBL" id="KAB8040031.1"/>
    </source>
</evidence>
<dbReference type="OrthoDB" id="5293012at2"/>
<comment type="caution">
    <text evidence="2">The sequence shown here is derived from an EMBL/GenBank/DDBJ whole genome shotgun (WGS) entry which is preliminary data.</text>
</comment>
<dbReference type="Proteomes" id="UP000437748">
    <property type="component" value="Unassembled WGS sequence"/>
</dbReference>
<name>A0A6N6VVD7_9BACT</name>
<feature type="transmembrane region" description="Helical" evidence="1">
    <location>
        <begin position="176"/>
        <end position="194"/>
    </location>
</feature>
<gene>
    <name evidence="2" type="ORF">GCL60_07135</name>
</gene>
<evidence type="ECO:0000256" key="1">
    <source>
        <dbReference type="SAM" id="Phobius"/>
    </source>
</evidence>
<feature type="transmembrane region" description="Helical" evidence="1">
    <location>
        <begin position="12"/>
        <end position="45"/>
    </location>
</feature>
<keyword evidence="1" id="KW-0812">Transmembrane</keyword>
<evidence type="ECO:0000313" key="3">
    <source>
        <dbReference type="Proteomes" id="UP000437748"/>
    </source>
</evidence>
<feature type="transmembrane region" description="Helical" evidence="1">
    <location>
        <begin position="114"/>
        <end position="139"/>
    </location>
</feature>
<accession>A0A6N6VVD7</accession>
<dbReference type="EMBL" id="WFLM01000002">
    <property type="protein sequence ID" value="KAB8040031.1"/>
    <property type="molecule type" value="Genomic_DNA"/>
</dbReference>
<reference evidence="2 3" key="1">
    <citation type="submission" date="2019-10" db="EMBL/GenBank/DDBJ databases">
        <title>New species of Slilvanegrellaceae.</title>
        <authorList>
            <person name="Pitt A."/>
            <person name="Hahn M.W."/>
        </authorList>
    </citation>
    <scope>NUCLEOTIDE SEQUENCE [LARGE SCALE GENOMIC DNA]</scope>
    <source>
        <strain evidence="2 3">SP-Ram-0.45-NSY-1</strain>
    </source>
</reference>
<keyword evidence="3" id="KW-1185">Reference proteome</keyword>
<sequence length="359" mass="41765">MRSIFTFLFKQYWSYILICILGTSLAIYYGGFWSFLPFLFLILFFYEWNIAPRKEKTWYFFDSLPLSFSGRYFLRVIIPFVFSILIIFLLTFFKKNLTYDFINSIADALRISSIFVLSSIIAISLSGFFGWIIIFYFISYLLSTFTFYEIAISISALSLCYYYLSSKRSSKIKTVLIPFICSFLVIGAGSVFKLKIFEFSLSIPIYSLQLNVAENLLEEKAFIGKNFVVDWSFGGSDLSSSPLKVFIPTKYDDKLLERMETVFLKENSCSLNCHKLADLVSNFPKNWNQDRIQQYLNSNRETEQIYALEILDGAIQPLFFNRVVFLARSENEEVSALAISLIRKWGDINTFQIPQNSIF</sequence>
<keyword evidence="1" id="KW-1133">Transmembrane helix</keyword>
<feature type="transmembrane region" description="Helical" evidence="1">
    <location>
        <begin position="72"/>
        <end position="93"/>
    </location>
</feature>
<feature type="transmembrane region" description="Helical" evidence="1">
    <location>
        <begin position="145"/>
        <end position="164"/>
    </location>
</feature>
<dbReference type="AlphaFoldDB" id="A0A6N6VVD7"/>
<keyword evidence="1" id="KW-0472">Membrane</keyword>
<organism evidence="2 3">
    <name type="scientific">Silvanigrella paludirubra</name>
    <dbReference type="NCBI Taxonomy" id="2499159"/>
    <lineage>
        <taxon>Bacteria</taxon>
        <taxon>Pseudomonadati</taxon>
        <taxon>Bdellovibrionota</taxon>
        <taxon>Oligoflexia</taxon>
        <taxon>Silvanigrellales</taxon>
        <taxon>Silvanigrellaceae</taxon>
        <taxon>Silvanigrella</taxon>
    </lineage>
</organism>
<dbReference type="RefSeq" id="WP_153419771.1">
    <property type="nucleotide sequence ID" value="NZ_WFLM01000002.1"/>
</dbReference>